<gene>
    <name evidence="2" type="ORF">SAMN05216218_101454</name>
</gene>
<evidence type="ECO:0000313" key="3">
    <source>
        <dbReference type="Proteomes" id="UP000199076"/>
    </source>
</evidence>
<dbReference type="Proteomes" id="UP000199076">
    <property type="component" value="Unassembled WGS sequence"/>
</dbReference>
<evidence type="ECO:0000256" key="1">
    <source>
        <dbReference type="SAM" id="MobiDB-lite"/>
    </source>
</evidence>
<evidence type="ECO:0000313" key="2">
    <source>
        <dbReference type="EMBL" id="SDE82043.1"/>
    </source>
</evidence>
<organism evidence="2 3">
    <name type="scientific">Halorientalis regularis</name>
    <dbReference type="NCBI Taxonomy" id="660518"/>
    <lineage>
        <taxon>Archaea</taxon>
        <taxon>Methanobacteriati</taxon>
        <taxon>Methanobacteriota</taxon>
        <taxon>Stenosarchaea group</taxon>
        <taxon>Halobacteria</taxon>
        <taxon>Halobacteriales</taxon>
        <taxon>Haloarculaceae</taxon>
        <taxon>Halorientalis</taxon>
    </lineage>
</organism>
<proteinExistence type="predicted"/>
<name>A0A1G7G1R4_9EURY</name>
<dbReference type="EMBL" id="FNBK01000001">
    <property type="protein sequence ID" value="SDE82043.1"/>
    <property type="molecule type" value="Genomic_DNA"/>
</dbReference>
<sequence length="129" mass="14375">MRRHETTVEDRTVYVETGDGRLEVGALDRIIDAVGGHAWTIEYSDWEKEYYDDLDTSDEGMIVDVVDMMEAMTHGESFVEMLRTHPSESPTRTAGEGDGEAETDNGTDLSPRMGLFVGKLLENLESGLD</sequence>
<keyword evidence="3" id="KW-1185">Reference proteome</keyword>
<accession>A0A1G7G1R4</accession>
<dbReference type="AlphaFoldDB" id="A0A1G7G1R4"/>
<dbReference type="RefSeq" id="WP_092687403.1">
    <property type="nucleotide sequence ID" value="NZ_FNBK01000001.1"/>
</dbReference>
<dbReference type="OrthoDB" id="340435at2157"/>
<reference evidence="3" key="1">
    <citation type="submission" date="2016-10" db="EMBL/GenBank/DDBJ databases">
        <authorList>
            <person name="Varghese N."/>
            <person name="Submissions S."/>
        </authorList>
    </citation>
    <scope>NUCLEOTIDE SEQUENCE [LARGE SCALE GENOMIC DNA]</scope>
    <source>
        <strain evidence="3">IBRC-M 10760</strain>
    </source>
</reference>
<protein>
    <submittedName>
        <fullName evidence="2">Uncharacterized protein</fullName>
    </submittedName>
</protein>
<feature type="region of interest" description="Disordered" evidence="1">
    <location>
        <begin position="83"/>
        <end position="111"/>
    </location>
</feature>